<keyword evidence="4" id="KW-0472">Membrane</keyword>
<sequence length="1475" mass="165544">MILLLAGLIFSFQFKSVQTWAAKKAASFLSDELNTRVQIKSLYLKPFKSLVLEGLFIEDLDKDTLLNSQKLTVDIAYFAPFSERKIKLNKVSLKNTTFYLKSYKDSSTNLSFIINYFDSGVKDTTVRRKPFDFSLQNASIRNLDFRYKNYRRPDTLINGINYDDVYVKRLSADLEDINTKDYLFKTKINRMHFTEKSGFVLNNLTADATIAAKSITLENMLLKTPHTTLRDYFSMKFNSYVDFDDVENRVLMEGRFKNARIYAKDIAFFAPQIDYMKLDLFVTGTIKGKVNNLRAKNLLIKTGKTTYIKGDFQVRGLPETKNTFLDLDFNQIYSNKADVELILERLTGNKNTLPEVINKFGNINFKGRFTGFIKDFVAYGEFKTKLGQLKSDVNMKINRNNVPSYTGKIQAIDFNLGDLIDEESINRTTFVANVNGRGFELDQLMEKLDIKAQYFEFNRYSYRNITVNGTVNKQLFDGILKVDDKNVKLSFNGKANLNPNLPEFNFVANIKNANLHKLNFLKDTVSVDADVNSDFSGNSLSNIQGQFLLQNVRLTNTEKSVVVDSVKLQADGIGTNRLLALTSNIGDAQIKGEYDLNTLPSAFKTIVKKYIPSYQTKIVKPKNQNFEFRVDLKNFDYLSSLFIPELKIPERGAFYGKFNSAKDTVTLSGFVKTLIYNDIIFSNIIIDQNTNAKSLEAIVSMDKVQFSEGGTYVQNIIVQNSLKNDSLTFNVKLSDKDAVNQLDLYGLVKFDTDTLAQLSLLPSDVIIDNQIWKIQDQVKIKFENNRTLIENFELSSKDQLIAINGAISKSENDALEVIIQNLRLASLSQVTKAYGVDISGTMNGTANLSAILGTPNIKSDLSVDSLKYNNTTIGNLKTVSVYNNATNKIDVEATIYKGSEKTMDVAGNIDIASESNNLNLDVALDKTELIIIEPFVKSLVSNLKGQISANLHVTGKFNNPKVDGGIDFINTGLTVNYLKTAYTFNQRVNIENSVVQIDNLKLTDSEGHQATANGTVDLRKPDNPTINAQIDANNFIALNTTAKDNPLYYGKAYATGKFTFDGPTDAMRINIKAKTEEGTEFTIPLNGASTVSSNDFIIYVAKDSTLNNNEPVNFFNGITMEFDLAVDEGSTVNILTEVGNLTGKGTAQLNLKITSMGDFEMKGDYIIDEGQFDFTANNLINKTFDIKKGGTIRWTGDPADAEINLNASYSTRASIAPLYAAAGRTLPDKDQNLRVLAEAEMLLKGSLLNPQIDFNLNFPNNSGYKTELQGYLDDKDNEAQQVINLVVRNSFNGNSSAGIGIDNQTLIGSGLELGFSKLQNIVSQTLGVKNLDFNLRSLNEFGIGYSFFNNRLKVQGSFVNNKYNNDYFNNNFFTSSFTDLTRDAQMTYDIKKDGSLVGKIFNRPSNRDFFNLNSDIYTNGVGLVYVQEYDTFKEFIQNTFGRAKKKSESEQKEESEKRSETQKSPIIHPPREEEQ</sequence>
<dbReference type="Proteomes" id="UP000283433">
    <property type="component" value="Unassembled WGS sequence"/>
</dbReference>
<evidence type="ECO:0000313" key="8">
    <source>
        <dbReference type="Proteomes" id="UP000283433"/>
    </source>
</evidence>
<dbReference type="EMBL" id="MBTA01000012">
    <property type="protein sequence ID" value="RKD17319.1"/>
    <property type="molecule type" value="Genomic_DNA"/>
</dbReference>
<proteinExistence type="predicted"/>
<evidence type="ECO:0000256" key="5">
    <source>
        <dbReference type="SAM" id="MobiDB-lite"/>
    </source>
</evidence>
<keyword evidence="2" id="KW-0812">Transmembrane</keyword>
<dbReference type="GO" id="GO:0005886">
    <property type="term" value="C:plasma membrane"/>
    <property type="evidence" value="ECO:0007669"/>
    <property type="project" value="InterPro"/>
</dbReference>
<dbReference type="Pfam" id="PF04357">
    <property type="entry name" value="TamB"/>
    <property type="match status" value="1"/>
</dbReference>
<evidence type="ECO:0000256" key="2">
    <source>
        <dbReference type="ARBA" id="ARBA00022692"/>
    </source>
</evidence>
<comment type="caution">
    <text evidence="7">The sequence shown here is derived from an EMBL/GenBank/DDBJ whole genome shotgun (WGS) entry which is preliminary data.</text>
</comment>
<keyword evidence="3" id="KW-1133">Transmembrane helix</keyword>
<evidence type="ECO:0000259" key="6">
    <source>
        <dbReference type="Pfam" id="PF04357"/>
    </source>
</evidence>
<accession>A0A419S7U8</accession>
<evidence type="ECO:0000256" key="4">
    <source>
        <dbReference type="ARBA" id="ARBA00023136"/>
    </source>
</evidence>
<evidence type="ECO:0000313" key="7">
    <source>
        <dbReference type="EMBL" id="RKD17319.1"/>
    </source>
</evidence>
<dbReference type="GO" id="GO:0009306">
    <property type="term" value="P:protein secretion"/>
    <property type="evidence" value="ECO:0007669"/>
    <property type="project" value="InterPro"/>
</dbReference>
<feature type="compositionally biased region" description="Basic and acidic residues" evidence="5">
    <location>
        <begin position="1446"/>
        <end position="1461"/>
    </location>
</feature>
<organism evidence="7 8">
    <name type="scientific">Pelobium manganitolerans</name>
    <dbReference type="NCBI Taxonomy" id="1842495"/>
    <lineage>
        <taxon>Bacteria</taxon>
        <taxon>Pseudomonadati</taxon>
        <taxon>Bacteroidota</taxon>
        <taxon>Sphingobacteriia</taxon>
        <taxon>Sphingobacteriales</taxon>
        <taxon>Sphingobacteriaceae</taxon>
        <taxon>Pelobium</taxon>
    </lineage>
</organism>
<comment type="subcellular location">
    <subcellularLocation>
        <location evidence="1">Membrane</location>
        <topology evidence="1">Single-pass membrane protein</topology>
    </subcellularLocation>
</comment>
<evidence type="ECO:0000256" key="3">
    <source>
        <dbReference type="ARBA" id="ARBA00022989"/>
    </source>
</evidence>
<protein>
    <recommendedName>
        <fullName evidence="6">Translocation and assembly module TamB C-terminal domain-containing protein</fullName>
    </recommendedName>
</protein>
<name>A0A419S7U8_9SPHI</name>
<evidence type="ECO:0000256" key="1">
    <source>
        <dbReference type="ARBA" id="ARBA00004167"/>
    </source>
</evidence>
<keyword evidence="8" id="KW-1185">Reference proteome</keyword>
<reference evidence="7 8" key="1">
    <citation type="submission" date="2016-07" db="EMBL/GenBank/DDBJ databases">
        <title>Genome of Pelobium manganitolerans.</title>
        <authorList>
            <person name="Wu S."/>
            <person name="Wang G."/>
        </authorList>
    </citation>
    <scope>NUCLEOTIDE SEQUENCE [LARGE SCALE GENOMIC DNA]</scope>
    <source>
        <strain evidence="7 8">YS-25</strain>
    </source>
</reference>
<feature type="domain" description="Translocation and assembly module TamB C-terminal" evidence="6">
    <location>
        <begin position="1002"/>
        <end position="1429"/>
    </location>
</feature>
<dbReference type="InterPro" id="IPR007452">
    <property type="entry name" value="TamB_C"/>
</dbReference>
<feature type="region of interest" description="Disordered" evidence="5">
    <location>
        <begin position="1441"/>
        <end position="1475"/>
    </location>
</feature>
<gene>
    <name evidence="7" type="ORF">BCY91_03730</name>
</gene>